<dbReference type="AlphaFoldDB" id="A0A6L2LA38"/>
<gene>
    <name evidence="1" type="ORF">Tci_029460</name>
</gene>
<name>A0A6L2LA38_TANCI</name>
<comment type="caution">
    <text evidence="1">The sequence shown here is derived from an EMBL/GenBank/DDBJ whole genome shotgun (WGS) entry which is preliminary data.</text>
</comment>
<dbReference type="PANTHER" id="PTHR31973">
    <property type="entry name" value="POLYPROTEIN, PUTATIVE-RELATED"/>
    <property type="match status" value="1"/>
</dbReference>
<proteinExistence type="predicted"/>
<sequence length="670" mass="75456">MFYNYLRPFTSLDEGLYALAYDEDVRCLTTLVRSFKLIEVYIEHGVTALDSYLMAPRFRATIEEITDEPGSIVANRTEKMLLLTWHESNETTKEPVCDSIVPISLPQHDSSTPRKDSVYESITPRCMPDSILTSPTDESLITYTQLSGVQGVDTQSHVLPIIQSQFKVSTQKPIVAEVNTQVPIVEDVETQEFNVKDVVLEDYSSEDASADDDDDVDEDFLVDKENEIVEPDVDVHLFSISTNIPFDNIGVTNIVLDDVLEGEYVNVINDDGFDNDPGNDEETNYMKRRLAELRTKIEGVINANGQWKRNLKLHKNDDVRIRARCDGKVHVFTMSQCTGSTGLNRRMEVVPSGSSDPTTRSKKRRIQGVSENIRLIGALKLSFRACGRDCLGDDIDLRPNSNCTFISDRQKGRCGQAYKDLLWRAAYATNVRNFEKRMLELKTMNPKAHEWLNKIIAEHWARSYFSGRAKSDLLLNNICEVFYGKIVRDRDKLVITLLEYIREYYMKRIVNVQGVIDKCTGPLTPTATRIIESIKKEAHLMKVQWNGANKYQVSGSLGDQNVDKSLLLVEYMKGNILSQDTTNLWDKVLGEVHMSNNIFATQASCPGKEEPLHVNHTETLDTIRQHAKDKVATMQKPVVVHLGLFTVVGESDTCGPGGAGVASQGSSHNR</sequence>
<reference evidence="1" key="1">
    <citation type="journal article" date="2019" name="Sci. Rep.">
        <title>Draft genome of Tanacetum cinerariifolium, the natural source of mosquito coil.</title>
        <authorList>
            <person name="Yamashiro T."/>
            <person name="Shiraishi A."/>
            <person name="Satake H."/>
            <person name="Nakayama K."/>
        </authorList>
    </citation>
    <scope>NUCLEOTIDE SEQUENCE</scope>
</reference>
<protein>
    <submittedName>
        <fullName evidence="1">Uncharacterized protein</fullName>
    </submittedName>
</protein>
<accession>A0A6L2LA38</accession>
<evidence type="ECO:0000313" key="1">
    <source>
        <dbReference type="EMBL" id="GEU57482.1"/>
    </source>
</evidence>
<dbReference type="EMBL" id="BKCJ010003839">
    <property type="protein sequence ID" value="GEU57482.1"/>
    <property type="molecule type" value="Genomic_DNA"/>
</dbReference>
<organism evidence="1">
    <name type="scientific">Tanacetum cinerariifolium</name>
    <name type="common">Dalmatian daisy</name>
    <name type="synonym">Chrysanthemum cinerariifolium</name>
    <dbReference type="NCBI Taxonomy" id="118510"/>
    <lineage>
        <taxon>Eukaryota</taxon>
        <taxon>Viridiplantae</taxon>
        <taxon>Streptophyta</taxon>
        <taxon>Embryophyta</taxon>
        <taxon>Tracheophyta</taxon>
        <taxon>Spermatophyta</taxon>
        <taxon>Magnoliopsida</taxon>
        <taxon>eudicotyledons</taxon>
        <taxon>Gunneridae</taxon>
        <taxon>Pentapetalae</taxon>
        <taxon>asterids</taxon>
        <taxon>campanulids</taxon>
        <taxon>Asterales</taxon>
        <taxon>Asteraceae</taxon>
        <taxon>Asteroideae</taxon>
        <taxon>Anthemideae</taxon>
        <taxon>Anthemidinae</taxon>
        <taxon>Tanacetum</taxon>
    </lineage>
</organism>
<dbReference type="PANTHER" id="PTHR31973:SF190">
    <property type="entry name" value="MULE TRANSPOSASE DOMAIN-CONTAINING PROTEIN"/>
    <property type="match status" value="1"/>
</dbReference>